<dbReference type="RefSeq" id="WP_062687189.1">
    <property type="nucleotide sequence ID" value="NZ_KQ758683.1"/>
</dbReference>
<dbReference type="AlphaFoldDB" id="A0A0V8JIA2"/>
<dbReference type="InterPro" id="IPR002156">
    <property type="entry name" value="RNaseH_domain"/>
</dbReference>
<sequence length="217" mass="25269">MKFQIEWHYESSKQKQLTFYSDFTDANEAFIIIGDLERTGRAKEIYLISEDGQRWTVKEAKKLFEEIQTEPHDITVYFDGGFHHDMQVAGLGAVIYFTQNGFPQRIRVNTQLEQIESNNESEYAAFYFAVQQLEEMGVHHIQVTFKGDSQVVLNQLAGEWPCFEETFNKYLDRIEDKLQELGIKPIYEPISRKDNEEADQLATQALQGITIASRKRI</sequence>
<dbReference type="PROSITE" id="PS50879">
    <property type="entry name" value="RNASE_H_1"/>
    <property type="match status" value="1"/>
</dbReference>
<accession>A0A0V8JIA2</accession>
<dbReference type="Gene3D" id="3.30.420.10">
    <property type="entry name" value="Ribonuclease H-like superfamily/Ribonuclease H"/>
    <property type="match status" value="1"/>
</dbReference>
<gene>
    <name evidence="2" type="ORF">AS180_16945</name>
</gene>
<name>A0A0V8JIA2_9BACI</name>
<dbReference type="InterPro" id="IPR012337">
    <property type="entry name" value="RNaseH-like_sf"/>
</dbReference>
<feature type="domain" description="RNase H type-1" evidence="1">
    <location>
        <begin position="70"/>
        <end position="207"/>
    </location>
</feature>
<proteinExistence type="predicted"/>
<reference evidence="2 3" key="1">
    <citation type="submission" date="2015-11" db="EMBL/GenBank/DDBJ databases">
        <title>Bacillus caseinolyticus sp nov.</title>
        <authorList>
            <person name="Dastager S.G."/>
            <person name="Mawlankar R."/>
        </authorList>
    </citation>
    <scope>NUCLEOTIDE SEQUENCE [LARGE SCALE GENOMIC DNA]</scope>
    <source>
        <strain evidence="2 3">SGD-V-76</strain>
    </source>
</reference>
<keyword evidence="3" id="KW-1185">Reference proteome</keyword>
<evidence type="ECO:0000313" key="2">
    <source>
        <dbReference type="EMBL" id="KSU86758.1"/>
    </source>
</evidence>
<dbReference type="InterPro" id="IPR036397">
    <property type="entry name" value="RNaseH_sf"/>
</dbReference>
<dbReference type="EMBL" id="LNQP01000068">
    <property type="protein sequence ID" value="KSU86758.1"/>
    <property type="molecule type" value="Genomic_DNA"/>
</dbReference>
<dbReference type="SUPFAM" id="SSF53098">
    <property type="entry name" value="Ribonuclease H-like"/>
    <property type="match status" value="1"/>
</dbReference>
<dbReference type="GO" id="GO:0004523">
    <property type="term" value="F:RNA-DNA hybrid ribonuclease activity"/>
    <property type="evidence" value="ECO:0007669"/>
    <property type="project" value="InterPro"/>
</dbReference>
<dbReference type="Proteomes" id="UP000053681">
    <property type="component" value="Unassembled WGS sequence"/>
</dbReference>
<evidence type="ECO:0000313" key="3">
    <source>
        <dbReference type="Proteomes" id="UP000053681"/>
    </source>
</evidence>
<evidence type="ECO:0000259" key="1">
    <source>
        <dbReference type="PROSITE" id="PS50879"/>
    </source>
</evidence>
<dbReference type="PANTHER" id="PTHR48475:SF1">
    <property type="entry name" value="RNASE H TYPE-1 DOMAIN-CONTAINING PROTEIN"/>
    <property type="match status" value="1"/>
</dbReference>
<comment type="caution">
    <text evidence="2">The sequence shown here is derived from an EMBL/GenBank/DDBJ whole genome shotgun (WGS) entry which is preliminary data.</text>
</comment>
<dbReference type="PANTHER" id="PTHR48475">
    <property type="entry name" value="RIBONUCLEASE H"/>
    <property type="match status" value="1"/>
</dbReference>
<protein>
    <recommendedName>
        <fullName evidence="1">RNase H type-1 domain-containing protein</fullName>
    </recommendedName>
</protein>
<dbReference type="CDD" id="cd09279">
    <property type="entry name" value="RNase_HI_like"/>
    <property type="match status" value="1"/>
</dbReference>
<dbReference type="NCBIfam" id="NF005822">
    <property type="entry name" value="PRK07708.1"/>
    <property type="match status" value="1"/>
</dbReference>
<dbReference type="GO" id="GO:0003676">
    <property type="term" value="F:nucleic acid binding"/>
    <property type="evidence" value="ECO:0007669"/>
    <property type="project" value="InterPro"/>
</dbReference>
<dbReference type="Pfam" id="PF13456">
    <property type="entry name" value="RVT_3"/>
    <property type="match status" value="1"/>
</dbReference>
<organism evidence="2 3">
    <name type="scientific">Priestia veravalensis</name>
    <dbReference type="NCBI Taxonomy" id="1414648"/>
    <lineage>
        <taxon>Bacteria</taxon>
        <taxon>Bacillati</taxon>
        <taxon>Bacillota</taxon>
        <taxon>Bacilli</taxon>
        <taxon>Bacillales</taxon>
        <taxon>Bacillaceae</taxon>
        <taxon>Priestia</taxon>
    </lineage>
</organism>